<dbReference type="PROSITE" id="PS50053">
    <property type="entry name" value="UBIQUITIN_2"/>
    <property type="match status" value="2"/>
</dbReference>
<evidence type="ECO:0000256" key="7">
    <source>
        <dbReference type="ARBA" id="ARBA00022786"/>
    </source>
</evidence>
<evidence type="ECO:0000313" key="12">
    <source>
        <dbReference type="Proteomes" id="UP001620645"/>
    </source>
</evidence>
<name>A0ABD2K5N1_HETSC</name>
<evidence type="ECO:0000256" key="4">
    <source>
        <dbReference type="ARBA" id="ARBA00022490"/>
    </source>
</evidence>
<feature type="region of interest" description="Disordered" evidence="9">
    <location>
        <begin position="576"/>
        <end position="638"/>
    </location>
</feature>
<dbReference type="Gene3D" id="3.10.20.90">
    <property type="entry name" value="Phosphatidylinositol 3-kinase Catalytic Subunit, Chain A, domain 1"/>
    <property type="match status" value="2"/>
</dbReference>
<evidence type="ECO:0000313" key="11">
    <source>
        <dbReference type="EMBL" id="KAL3098197.1"/>
    </source>
</evidence>
<feature type="compositionally biased region" description="Low complexity" evidence="9">
    <location>
        <begin position="365"/>
        <end position="390"/>
    </location>
</feature>
<keyword evidence="12" id="KW-1185">Reference proteome</keyword>
<feature type="compositionally biased region" description="Low complexity" evidence="9">
    <location>
        <begin position="436"/>
        <end position="472"/>
    </location>
</feature>
<feature type="compositionally biased region" description="Basic and acidic residues" evidence="9">
    <location>
        <begin position="600"/>
        <end position="638"/>
    </location>
</feature>
<protein>
    <recommendedName>
        <fullName evidence="10">Ubiquitin-like domain-containing protein</fullName>
    </recommendedName>
</protein>
<keyword evidence="5" id="KW-1017">Isopeptide bond</keyword>
<evidence type="ECO:0000256" key="9">
    <source>
        <dbReference type="SAM" id="MobiDB-lite"/>
    </source>
</evidence>
<dbReference type="InterPro" id="IPR050158">
    <property type="entry name" value="Ubiquitin_ubiquitin-like"/>
</dbReference>
<keyword evidence="6" id="KW-0677">Repeat</keyword>
<evidence type="ECO:0000256" key="3">
    <source>
        <dbReference type="ARBA" id="ARBA00008430"/>
    </source>
</evidence>
<dbReference type="EMBL" id="JBICCN010000051">
    <property type="protein sequence ID" value="KAL3098197.1"/>
    <property type="molecule type" value="Genomic_DNA"/>
</dbReference>
<gene>
    <name evidence="11" type="ORF">niasHS_002033</name>
</gene>
<comment type="caution">
    <text evidence="11">The sequence shown here is derived from an EMBL/GenBank/DDBJ whole genome shotgun (WGS) entry which is preliminary data.</text>
</comment>
<feature type="compositionally biased region" description="Pro residues" evidence="9">
    <location>
        <begin position="391"/>
        <end position="403"/>
    </location>
</feature>
<dbReference type="GO" id="GO:0005737">
    <property type="term" value="C:cytoplasm"/>
    <property type="evidence" value="ECO:0007669"/>
    <property type="project" value="UniProtKB-SubCell"/>
</dbReference>
<evidence type="ECO:0000256" key="5">
    <source>
        <dbReference type="ARBA" id="ARBA00022499"/>
    </source>
</evidence>
<dbReference type="InterPro" id="IPR019956">
    <property type="entry name" value="Ubiquitin_dom"/>
</dbReference>
<proteinExistence type="inferred from homology"/>
<evidence type="ECO:0000256" key="2">
    <source>
        <dbReference type="ARBA" id="ARBA00004496"/>
    </source>
</evidence>
<dbReference type="FunFam" id="3.10.20.90:FF:000009">
    <property type="entry name" value="Ubiquitin-60S ribosomal protein"/>
    <property type="match status" value="1"/>
</dbReference>
<dbReference type="SUPFAM" id="SSF54236">
    <property type="entry name" value="Ubiquitin-like"/>
    <property type="match status" value="2"/>
</dbReference>
<evidence type="ECO:0000256" key="8">
    <source>
        <dbReference type="ARBA" id="ARBA00023242"/>
    </source>
</evidence>
<dbReference type="FunFam" id="3.10.20.90:FF:000160">
    <property type="entry name" value="Polyubiquitin-C"/>
    <property type="match status" value="1"/>
</dbReference>
<comment type="subcellular location">
    <subcellularLocation>
        <location evidence="2">Cytoplasm</location>
    </subcellularLocation>
    <subcellularLocation>
        <location evidence="1">Nucleus</location>
    </subcellularLocation>
</comment>
<evidence type="ECO:0000259" key="10">
    <source>
        <dbReference type="PROSITE" id="PS50053"/>
    </source>
</evidence>
<dbReference type="PRINTS" id="PR00348">
    <property type="entry name" value="UBIQUITIN"/>
</dbReference>
<feature type="compositionally biased region" description="Low complexity" evidence="9">
    <location>
        <begin position="481"/>
        <end position="503"/>
    </location>
</feature>
<feature type="region of interest" description="Disordered" evidence="9">
    <location>
        <begin position="365"/>
        <end position="554"/>
    </location>
</feature>
<accession>A0ABD2K5N1</accession>
<dbReference type="Pfam" id="PF00240">
    <property type="entry name" value="ubiquitin"/>
    <property type="match status" value="2"/>
</dbReference>
<dbReference type="InterPro" id="IPR000626">
    <property type="entry name" value="Ubiquitin-like_dom"/>
</dbReference>
<reference evidence="11 12" key="1">
    <citation type="submission" date="2024-10" db="EMBL/GenBank/DDBJ databases">
        <authorList>
            <person name="Kim D."/>
        </authorList>
    </citation>
    <scope>NUCLEOTIDE SEQUENCE [LARGE SCALE GENOMIC DNA]</scope>
    <source>
        <strain evidence="11">Taebaek</strain>
    </source>
</reference>
<evidence type="ECO:0000256" key="1">
    <source>
        <dbReference type="ARBA" id="ARBA00004123"/>
    </source>
</evidence>
<comment type="similarity">
    <text evidence="3">Belongs to the ubiquitin family.</text>
</comment>
<evidence type="ECO:0000256" key="6">
    <source>
        <dbReference type="ARBA" id="ARBA00022737"/>
    </source>
</evidence>
<dbReference type="PANTHER" id="PTHR10666">
    <property type="entry name" value="UBIQUITIN"/>
    <property type="match status" value="1"/>
</dbReference>
<feature type="compositionally biased region" description="Low complexity" evidence="9">
    <location>
        <begin position="577"/>
        <end position="590"/>
    </location>
</feature>
<dbReference type="CDD" id="cd01803">
    <property type="entry name" value="Ubl_ubiquitin"/>
    <property type="match status" value="1"/>
</dbReference>
<sequence>MQGFVRAIGGKTITLLARSLDTIENVKANIHKEGIPPDQQRLIFAGKQLEDGRTPADYNIQKESTPHLVLRLRGGMQIFVKTFTGKTVTLEVEASDTIENVKAKIQDKVDIPPDQQRLIFAGKQLEKGRTLADYNIQKESTLHLPLCLIGGARTRRQQAQEQCSHRHREQSERDFEDEGTIFYEIASLRLYDICNCLRCEKICHFWKIRFFGDGSEYLLETDVLEHAGESILLVMETINNRARIEGNIDIHLARKIIVHNNNGSLKIHGFDESTNSSVNIEDIFPIAPVAKRTRMDLPSSSGTVELFDRGLASSVPEQYGLQTAATLRQKDNQFLTTSHAFASTEISADALFKSVVAAVTVQPQQKSPTPSSLSLTSPQQQQQSPFLALAPQPPPPPPPPPPQSSSSSLSLAAPQQQQQQSAFLASAPPLPPPPQSSLSLASPQQQQQQQSSSLSLAAPQQQQQQSAFLASAPPLPPPPQSSLSLASPQQQQQQQQSSSFLASAPPPPQHRPHQFIDSEGRLTTHLIIDEDEESETQQHQNPQYSPISNTPLEGVSQSGTEIQIAGLMTSILNRIPSSSGSSASTTNTSKSGHEIRKHVRELYAELGEKNEQQRERAKNAIETKNEGGRKRSTAENDKLKKKVIQHLKYKHSHECSLCNSIHAAYQK</sequence>
<keyword evidence="4" id="KW-0963">Cytoplasm</keyword>
<feature type="compositionally biased region" description="Low complexity" evidence="9">
    <location>
        <begin position="404"/>
        <end position="427"/>
    </location>
</feature>
<keyword evidence="8" id="KW-0539">Nucleus</keyword>
<keyword evidence="7" id="KW-0833">Ubl conjugation pathway</keyword>
<dbReference type="InterPro" id="IPR029071">
    <property type="entry name" value="Ubiquitin-like_domsf"/>
</dbReference>
<organism evidence="11 12">
    <name type="scientific">Heterodera schachtii</name>
    <name type="common">Sugarbeet cyst nematode worm</name>
    <name type="synonym">Tylenchus schachtii</name>
    <dbReference type="NCBI Taxonomy" id="97005"/>
    <lineage>
        <taxon>Eukaryota</taxon>
        <taxon>Metazoa</taxon>
        <taxon>Ecdysozoa</taxon>
        <taxon>Nematoda</taxon>
        <taxon>Chromadorea</taxon>
        <taxon>Rhabditida</taxon>
        <taxon>Tylenchina</taxon>
        <taxon>Tylenchomorpha</taxon>
        <taxon>Tylenchoidea</taxon>
        <taxon>Heteroderidae</taxon>
        <taxon>Heteroderinae</taxon>
        <taxon>Heterodera</taxon>
    </lineage>
</organism>
<dbReference type="GO" id="GO:0005634">
    <property type="term" value="C:nucleus"/>
    <property type="evidence" value="ECO:0007669"/>
    <property type="project" value="UniProtKB-SubCell"/>
</dbReference>
<feature type="domain" description="Ubiquitin-like" evidence="10">
    <location>
        <begin position="1"/>
        <end position="75"/>
    </location>
</feature>
<dbReference type="SMART" id="SM00213">
    <property type="entry name" value="UBQ"/>
    <property type="match status" value="2"/>
</dbReference>
<dbReference type="Proteomes" id="UP001620645">
    <property type="component" value="Unassembled WGS sequence"/>
</dbReference>
<dbReference type="AlphaFoldDB" id="A0ABD2K5N1"/>
<feature type="domain" description="Ubiquitin-like" evidence="10">
    <location>
        <begin position="76"/>
        <end position="151"/>
    </location>
</feature>
<feature type="compositionally biased region" description="Polar residues" evidence="9">
    <location>
        <begin position="537"/>
        <end position="554"/>
    </location>
</feature>